<dbReference type="GO" id="GO:0032259">
    <property type="term" value="P:methylation"/>
    <property type="evidence" value="ECO:0007669"/>
    <property type="project" value="UniProtKB-KW"/>
</dbReference>
<dbReference type="SUPFAM" id="SSF55961">
    <property type="entry name" value="Bet v1-like"/>
    <property type="match status" value="1"/>
</dbReference>
<protein>
    <submittedName>
        <fullName evidence="2">DNA methyltransferase</fullName>
    </submittedName>
</protein>
<dbReference type="GO" id="GO:0008168">
    <property type="term" value="F:methyltransferase activity"/>
    <property type="evidence" value="ECO:0007669"/>
    <property type="project" value="UniProtKB-KW"/>
</dbReference>
<proteinExistence type="predicted"/>
<keyword evidence="1" id="KW-1133">Transmembrane helix</keyword>
<dbReference type="AlphaFoldDB" id="A0A2J6X523"/>
<gene>
    <name evidence="2" type="ORF">C0184_08050</name>
</gene>
<keyword evidence="2" id="KW-0489">Methyltransferase</keyword>
<evidence type="ECO:0000313" key="3">
    <source>
        <dbReference type="Proteomes" id="UP000243376"/>
    </source>
</evidence>
<dbReference type="InterPro" id="IPR019587">
    <property type="entry name" value="Polyketide_cyclase/dehydratase"/>
</dbReference>
<dbReference type="Pfam" id="PF10604">
    <property type="entry name" value="Polyketide_cyc2"/>
    <property type="match status" value="1"/>
</dbReference>
<organism evidence="2 3">
    <name type="scientific">Chloroflexus aggregans</name>
    <dbReference type="NCBI Taxonomy" id="152260"/>
    <lineage>
        <taxon>Bacteria</taxon>
        <taxon>Bacillati</taxon>
        <taxon>Chloroflexota</taxon>
        <taxon>Chloroflexia</taxon>
        <taxon>Chloroflexales</taxon>
        <taxon>Chloroflexineae</taxon>
        <taxon>Chloroflexaceae</taxon>
        <taxon>Chloroflexus</taxon>
    </lineage>
</organism>
<dbReference type="Proteomes" id="UP000243376">
    <property type="component" value="Unassembled WGS sequence"/>
</dbReference>
<dbReference type="EMBL" id="PNIQ01000530">
    <property type="protein sequence ID" value="PMP81578.1"/>
    <property type="molecule type" value="Genomic_DNA"/>
</dbReference>
<keyword evidence="1" id="KW-0472">Membrane</keyword>
<name>A0A2J6X523_9CHLR</name>
<sequence>MIRYTGASVSGRINAPVESIWELVSDVERHPQIAGSGEVQAVTIRDNQPLHVGSVFESQQLMRGIHYVTANRVVIWDPPYRFAWRVGLPNAPGIAQAWIFALQPEANGTRVTNGVALIYVLPTFFPFSLLRKRIAQGYANSIIPTLDNLARLVNAPPPEDVRVVTEPPTELTALFPPLIIPGTTMVAAAIAGVAGVLALRRRLRKS</sequence>
<comment type="caution">
    <text evidence="2">The sequence shown here is derived from an EMBL/GenBank/DDBJ whole genome shotgun (WGS) entry which is preliminary data.</text>
</comment>
<evidence type="ECO:0000256" key="1">
    <source>
        <dbReference type="SAM" id="Phobius"/>
    </source>
</evidence>
<dbReference type="Gene3D" id="3.30.530.20">
    <property type="match status" value="1"/>
</dbReference>
<dbReference type="InterPro" id="IPR023393">
    <property type="entry name" value="START-like_dom_sf"/>
</dbReference>
<keyword evidence="2" id="KW-0808">Transferase</keyword>
<keyword evidence="1" id="KW-0812">Transmembrane</keyword>
<reference evidence="2 3" key="1">
    <citation type="submission" date="2018-01" db="EMBL/GenBank/DDBJ databases">
        <title>Metagenomic assembled genomes from two thermal pools in the Uzon Caldera, Kamchatka, Russia.</title>
        <authorList>
            <person name="Wilkins L."/>
            <person name="Ettinger C."/>
        </authorList>
    </citation>
    <scope>NUCLEOTIDE SEQUENCE [LARGE SCALE GENOMIC DNA]</scope>
    <source>
        <strain evidence="2">ZAV-02</strain>
    </source>
</reference>
<feature type="transmembrane region" description="Helical" evidence="1">
    <location>
        <begin position="178"/>
        <end position="199"/>
    </location>
</feature>
<accession>A0A2J6X523</accession>
<evidence type="ECO:0000313" key="2">
    <source>
        <dbReference type="EMBL" id="PMP81578.1"/>
    </source>
</evidence>